<feature type="region of interest" description="Disordered" evidence="6">
    <location>
        <begin position="1753"/>
        <end position="1777"/>
    </location>
</feature>
<evidence type="ECO:0000313" key="8">
    <source>
        <dbReference type="EMBL" id="CAG2239959.1"/>
    </source>
</evidence>
<dbReference type="InterPro" id="IPR002859">
    <property type="entry name" value="PKD/REJ-like"/>
</dbReference>
<dbReference type="InterPro" id="IPR035986">
    <property type="entry name" value="PKD_dom_sf"/>
</dbReference>
<dbReference type="PANTHER" id="PTHR46730:SF1">
    <property type="entry name" value="PLAT DOMAIN-CONTAINING PROTEIN"/>
    <property type="match status" value="1"/>
</dbReference>
<dbReference type="InterPro" id="IPR013783">
    <property type="entry name" value="Ig-like_fold"/>
</dbReference>
<dbReference type="SUPFAM" id="SSF49299">
    <property type="entry name" value="PKD domain"/>
    <property type="match status" value="2"/>
</dbReference>
<dbReference type="GO" id="GO:0005261">
    <property type="term" value="F:monoatomic cation channel activity"/>
    <property type="evidence" value="ECO:0007669"/>
    <property type="project" value="TreeGrafter"/>
</dbReference>
<evidence type="ECO:0000256" key="1">
    <source>
        <dbReference type="ARBA" id="ARBA00004370"/>
    </source>
</evidence>
<dbReference type="Pfam" id="PF02010">
    <property type="entry name" value="REJ"/>
    <property type="match status" value="1"/>
</dbReference>
<comment type="subcellular location">
    <subcellularLocation>
        <location evidence="1">Membrane</location>
    </subcellularLocation>
</comment>
<comment type="caution">
    <text evidence="8">The sequence shown here is derived from an EMBL/GenBank/DDBJ whole genome shotgun (WGS) entry which is preliminary data.</text>
</comment>
<reference evidence="8" key="1">
    <citation type="submission" date="2021-03" db="EMBL/GenBank/DDBJ databases">
        <authorList>
            <person name="Bekaert M."/>
        </authorList>
    </citation>
    <scope>NUCLEOTIDE SEQUENCE</scope>
</reference>
<evidence type="ECO:0000259" key="7">
    <source>
        <dbReference type="PROSITE" id="PS50093"/>
    </source>
</evidence>
<keyword evidence="4" id="KW-1133">Transmembrane helix</keyword>
<keyword evidence="5" id="KW-0472">Membrane</keyword>
<dbReference type="EMBL" id="CAJPWZ010002543">
    <property type="protein sequence ID" value="CAG2239959.1"/>
    <property type="molecule type" value="Genomic_DNA"/>
</dbReference>
<evidence type="ECO:0000256" key="5">
    <source>
        <dbReference type="ARBA" id="ARBA00023136"/>
    </source>
</evidence>
<dbReference type="PROSITE" id="PS50093">
    <property type="entry name" value="PKD"/>
    <property type="match status" value="1"/>
</dbReference>
<dbReference type="OrthoDB" id="6084557at2759"/>
<evidence type="ECO:0000256" key="4">
    <source>
        <dbReference type="ARBA" id="ARBA00022989"/>
    </source>
</evidence>
<evidence type="ECO:0000256" key="2">
    <source>
        <dbReference type="ARBA" id="ARBA00022692"/>
    </source>
</evidence>
<protein>
    <submittedName>
        <fullName evidence="8">PKD1L2</fullName>
    </submittedName>
</protein>
<sequence>MSQLINFCLISLTGYEYTEGVVVEISNDANSFALLNFLYDKGENVTVVAEIVDQPTNLLINGTVEPPKKTGFVNITNEDLTSLEFGTYHLMIRVETEQGDLEVTDLVLFYEEMITGFQIPDTMLALTNSANVLPANIITGSNLDVEWFVRDNISERDITAGNPMEVKSYHTYEVPDDYNVTVVARNSLDETYLTNIKITVIRPVEGFFVTISKASQVDNVTTHNISQISNFTREQYVNENVTNNMINQDKTNRSQELQTEILISPEDEIQIDVYLDSESRLPLGNLTLDIYYDDSSNESVYIGENLTEFLTNGYRLTHVYMEQGDFIITVNMNSEISSQIMILNVHVWEDISNVSMSSVNIARVYENIIFSFDNIPQKGFNYEIKYGDNVTKDGSSTAFYSHFNVAPWEYSYNQDGVFIVEMRTWNPFYDSFTNYEVRIQFPIPDLTLHPKIRDPPLVLPIPDGWRLYTIKMANNDPTPTNVTCYYSFEPDRPLQNTSVIITKDKSETKWNNFKTDGLKNTTVFCKNDVSNYTLQTQVYMQAVELSDFLISYQTVIGMNKTSRTNGLDENTIIVEDVPVTVEFRVSILNCSRFPFNTYLKYDFGDGSSPTDFATLITFKHTYTIRGEYNITVTIKNNTDLITKTLPIRIGLVDFSVSSFLGSVDSTEFIFNMSGIGNGSYRLDVGSGSIYDVHQDPGQIKHVFTSSGYFVAELVSYNETFKEIMYLQQVIVADYNMTGLSFIIPDKVDLPPGNLTVSVISNPSYPMVTCIYDMRDLINRNIYNMTANITREEPLHFDFTYLTLGNHTVTVTCNNNYDTQIRKHIINVWNECFTVNGIFDRQYSNTSNPMRVFTSTDFDLASRMAVYCSDQSVIFQWKLFKVVSGIEHVPVYEHFPYTPVGNPRGSIRFARGTVPANLYRVTLNVTLQNTWVYEPTYLMFIKSPPFAYIGGGFERNVQVHLKNITLNALNVSYDPELGSGGNQKLEFDWTCKRKNVTSLDALAVKYTSNSSSFEDCSELLTVISRGITVLLLPDTKNQGYAITVNVTLEDMHQDFTQLIYGVFGDPPEMNIKCNLNCDMKYATTLKSDWDGQCLDCEAVEAIKYDWFLEYQDSSNNWIAVKNFDEILETGVHARSLVISPNALLNNTLYRLAVKATGYGRDGEGEARIIFRTNLEPYGGTCSPFPRTGFALTTLFAIKCIGWLDEGLEEERDHDRDSRNNNPLMYEYWMIQPYTDSYGDRQYFKTSLLKAGEMTATELRLPAGSPEYNYFTELSVRVCDRFGDCMEYKMNVTIKPDRDLEPMNTDDTEKITRLLDTSNRTFSITDAGGNNMGLMRVVSSTVSSYASLNMTLESASEISSPDEILEYGNENISDVQNVLTEVFGKSLDKCIQKTSLVTAEASENVFSASRELLRNVRKHTRKKPFPMMELDGILEANAEVIGVMSKNLDLYQSAGNEDINNTLTKEMVKQELQRYYDYHPEKYDEFIKKYKTFDRIVEKLYIKRTRIRTRKKRLARIAKRIYKNIFNALDEAFNITSSTVAFAEPEKVIRKENLNVSLEKNHLEHFKNKTVIKRDGFLFDFNNDTLENVTATDIQLKVAVFKKSPFLHANGATGVKGQIMKIEVLDDEEQPIDFPLSITISNEGISYYKEYEPLIVEGGSSYMMYFRCQMADPNDAFITYIKPGGVSFDNIEVDELFTLYARSEVIPSEIEFDFVSVVKATDWESNGFKIFIPSGQLQSGDVYIALKPITEDEQSENATLLSRKRRSTDNITDTPPDHTTANISVVIVTTGCRVYDEQTESWDPSGCSV</sequence>
<keyword evidence="2" id="KW-0812">Transmembrane</keyword>
<dbReference type="CDD" id="cd00146">
    <property type="entry name" value="PKD"/>
    <property type="match status" value="1"/>
</dbReference>
<keyword evidence="9" id="KW-1185">Reference proteome</keyword>
<feature type="domain" description="PKD" evidence="7">
    <location>
        <begin position="594"/>
        <end position="649"/>
    </location>
</feature>
<keyword evidence="3" id="KW-0677">Repeat</keyword>
<dbReference type="Gene3D" id="2.60.40.10">
    <property type="entry name" value="Immunoglobulins"/>
    <property type="match status" value="1"/>
</dbReference>
<evidence type="ECO:0000256" key="3">
    <source>
        <dbReference type="ARBA" id="ARBA00022737"/>
    </source>
</evidence>
<accession>A0A8S3U7T8</accession>
<dbReference type="InterPro" id="IPR000601">
    <property type="entry name" value="PKD_dom"/>
</dbReference>
<dbReference type="GO" id="GO:0006816">
    <property type="term" value="P:calcium ion transport"/>
    <property type="evidence" value="ECO:0007669"/>
    <property type="project" value="TreeGrafter"/>
</dbReference>
<proteinExistence type="predicted"/>
<dbReference type="Proteomes" id="UP000683360">
    <property type="component" value="Unassembled WGS sequence"/>
</dbReference>
<evidence type="ECO:0000256" key="6">
    <source>
        <dbReference type="SAM" id="MobiDB-lite"/>
    </source>
</evidence>
<dbReference type="PANTHER" id="PTHR46730">
    <property type="entry name" value="POLYCYSTIN-1"/>
    <property type="match status" value="1"/>
</dbReference>
<evidence type="ECO:0000313" key="9">
    <source>
        <dbReference type="Proteomes" id="UP000683360"/>
    </source>
</evidence>
<feature type="compositionally biased region" description="Polar residues" evidence="6">
    <location>
        <begin position="1767"/>
        <end position="1777"/>
    </location>
</feature>
<name>A0A8S3U7T8_MYTED</name>
<organism evidence="8 9">
    <name type="scientific">Mytilus edulis</name>
    <name type="common">Blue mussel</name>
    <dbReference type="NCBI Taxonomy" id="6550"/>
    <lineage>
        <taxon>Eukaryota</taxon>
        <taxon>Metazoa</taxon>
        <taxon>Spiralia</taxon>
        <taxon>Lophotrochozoa</taxon>
        <taxon>Mollusca</taxon>
        <taxon>Bivalvia</taxon>
        <taxon>Autobranchia</taxon>
        <taxon>Pteriomorphia</taxon>
        <taxon>Mytilida</taxon>
        <taxon>Mytiloidea</taxon>
        <taxon>Mytilidae</taxon>
        <taxon>Mytilinae</taxon>
        <taxon>Mytilus</taxon>
    </lineage>
</organism>
<dbReference type="GO" id="GO:0005886">
    <property type="term" value="C:plasma membrane"/>
    <property type="evidence" value="ECO:0007669"/>
    <property type="project" value="TreeGrafter"/>
</dbReference>
<dbReference type="Pfam" id="PF00801">
    <property type="entry name" value="PKD"/>
    <property type="match status" value="1"/>
</dbReference>
<gene>
    <name evidence="8" type="ORF">MEDL_52285</name>
</gene>